<dbReference type="PANTHER" id="PTHR10472:SF5">
    <property type="entry name" value="D-AMINOACYL-TRNA DEACYLASE 1"/>
    <property type="match status" value="1"/>
</dbReference>
<name>A0A348WNB1_9GAMM</name>
<comment type="subunit">
    <text evidence="3">Homodimer.</text>
</comment>
<dbReference type="GO" id="GO:0000049">
    <property type="term" value="F:tRNA binding"/>
    <property type="evidence" value="ECO:0007669"/>
    <property type="project" value="UniProtKB-UniRule"/>
</dbReference>
<dbReference type="AlphaFoldDB" id="A0A348WNB1"/>
<dbReference type="RefSeq" id="WP_286682406.1">
    <property type="nucleotide sequence ID" value="NZ_DAIRLQ010000015.1"/>
</dbReference>
<keyword evidence="3" id="KW-0963">Cytoplasm</keyword>
<evidence type="ECO:0000313" key="5">
    <source>
        <dbReference type="Proteomes" id="UP000262878"/>
    </source>
</evidence>
<dbReference type="NCBIfam" id="TIGR00256">
    <property type="entry name" value="D-aminoacyl-tRNA deacylase"/>
    <property type="match status" value="1"/>
</dbReference>
<evidence type="ECO:0000313" key="4">
    <source>
        <dbReference type="EMBL" id="HAR56023.1"/>
    </source>
</evidence>
<dbReference type="GO" id="GO:0051500">
    <property type="term" value="F:D-tyrosyl-tRNA(Tyr) deacylase activity"/>
    <property type="evidence" value="ECO:0007669"/>
    <property type="project" value="TreeGrafter"/>
</dbReference>
<dbReference type="Proteomes" id="UP000262878">
    <property type="component" value="Unassembled WGS sequence"/>
</dbReference>
<evidence type="ECO:0000256" key="3">
    <source>
        <dbReference type="HAMAP-Rule" id="MF_00518"/>
    </source>
</evidence>
<comment type="domain">
    <text evidence="3">A Gly-cisPro motif from one monomer fits into the active site of the other monomer to allow specific chiral rejection of L-amino acids.</text>
</comment>
<dbReference type="GO" id="GO:0019478">
    <property type="term" value="P:D-amino acid catabolic process"/>
    <property type="evidence" value="ECO:0007669"/>
    <property type="project" value="UniProtKB-UniRule"/>
</dbReference>
<keyword evidence="2 3" id="KW-0378">Hydrolase</keyword>
<comment type="catalytic activity">
    <reaction evidence="3">
        <text>a D-aminoacyl-tRNA + H2O = a tRNA + a D-alpha-amino acid + H(+)</text>
        <dbReference type="Rhea" id="RHEA:13953"/>
        <dbReference type="Rhea" id="RHEA-COMP:10123"/>
        <dbReference type="Rhea" id="RHEA-COMP:10124"/>
        <dbReference type="ChEBI" id="CHEBI:15377"/>
        <dbReference type="ChEBI" id="CHEBI:15378"/>
        <dbReference type="ChEBI" id="CHEBI:59871"/>
        <dbReference type="ChEBI" id="CHEBI:78442"/>
        <dbReference type="ChEBI" id="CHEBI:79333"/>
        <dbReference type="EC" id="3.1.1.96"/>
    </reaction>
</comment>
<dbReference type="InterPro" id="IPR023509">
    <property type="entry name" value="DTD-like_sf"/>
</dbReference>
<dbReference type="Gene3D" id="3.50.80.10">
    <property type="entry name" value="D-tyrosyl-tRNA(Tyr) deacylase"/>
    <property type="match status" value="1"/>
</dbReference>
<dbReference type="SUPFAM" id="SSF69500">
    <property type="entry name" value="DTD-like"/>
    <property type="match status" value="1"/>
</dbReference>
<dbReference type="EMBL" id="DMUP01000100">
    <property type="protein sequence ID" value="HAR56023.1"/>
    <property type="molecule type" value="Genomic_DNA"/>
</dbReference>
<dbReference type="Pfam" id="PF02580">
    <property type="entry name" value="Tyr_Deacylase"/>
    <property type="match status" value="1"/>
</dbReference>
<dbReference type="GO" id="GO:0043908">
    <property type="term" value="F:Ser(Gly)-tRNA(Ala) hydrolase activity"/>
    <property type="evidence" value="ECO:0007669"/>
    <property type="project" value="UniProtKB-UniRule"/>
</dbReference>
<dbReference type="FunFam" id="3.50.80.10:FF:000001">
    <property type="entry name" value="D-aminoacyl-tRNA deacylase"/>
    <property type="match status" value="1"/>
</dbReference>
<keyword evidence="3" id="KW-0694">RNA-binding</keyword>
<feature type="short sequence motif" description="Gly-cisPro motif, important for rejection of L-amino acids" evidence="3">
    <location>
        <begin position="137"/>
        <end position="138"/>
    </location>
</feature>
<reference evidence="4 5" key="1">
    <citation type="journal article" date="2018" name="Nat. Biotechnol.">
        <title>A standardized bacterial taxonomy based on genome phylogeny substantially revises the tree of life.</title>
        <authorList>
            <person name="Parks D.H."/>
            <person name="Chuvochina M."/>
            <person name="Waite D.W."/>
            <person name="Rinke C."/>
            <person name="Skarshewski A."/>
            <person name="Chaumeil P.A."/>
            <person name="Hugenholtz P."/>
        </authorList>
    </citation>
    <scope>NUCLEOTIDE SEQUENCE [LARGE SCALE GENOMIC DNA]</scope>
    <source>
        <strain evidence="4">UBA9360</strain>
    </source>
</reference>
<comment type="caution">
    <text evidence="4">The sequence shown here is derived from an EMBL/GenBank/DDBJ whole genome shotgun (WGS) entry which is preliminary data.</text>
</comment>
<dbReference type="CDD" id="cd00563">
    <property type="entry name" value="Dtyr_deacylase"/>
    <property type="match status" value="1"/>
</dbReference>
<dbReference type="GO" id="GO:0005737">
    <property type="term" value="C:cytoplasm"/>
    <property type="evidence" value="ECO:0007669"/>
    <property type="project" value="UniProtKB-SubCell"/>
</dbReference>
<evidence type="ECO:0000256" key="2">
    <source>
        <dbReference type="ARBA" id="ARBA00022801"/>
    </source>
</evidence>
<dbReference type="PANTHER" id="PTHR10472">
    <property type="entry name" value="D-TYROSYL-TRNA TYR DEACYLASE"/>
    <property type="match status" value="1"/>
</dbReference>
<sequence length="146" mass="16037">MIGLIQRVSRAQVDVDNNKVGGIDAGLLILLGVEQGDNEQKAKRLAERIIHYRVFTDAEGKMNQSLVDKGYPTLVVSQFTLAADTRKGRRPSFSSAAHPSEAQTLYHVFCDHIQSQGVHVETGQFGADMQVSLVNDGPVTFELRVD</sequence>
<comment type="catalytic activity">
    <reaction evidence="3">
        <text>glycyl-tRNA(Ala) + H2O = tRNA(Ala) + glycine + H(+)</text>
        <dbReference type="Rhea" id="RHEA:53744"/>
        <dbReference type="Rhea" id="RHEA-COMP:9657"/>
        <dbReference type="Rhea" id="RHEA-COMP:13640"/>
        <dbReference type="ChEBI" id="CHEBI:15377"/>
        <dbReference type="ChEBI" id="CHEBI:15378"/>
        <dbReference type="ChEBI" id="CHEBI:57305"/>
        <dbReference type="ChEBI" id="CHEBI:78442"/>
        <dbReference type="ChEBI" id="CHEBI:78522"/>
    </reaction>
</comment>
<proteinExistence type="inferred from homology"/>
<comment type="function">
    <text evidence="3">An aminoacyl-tRNA editing enzyme that deacylates mischarged D-aminoacyl-tRNAs. Also deacylates mischarged glycyl-tRNA(Ala), protecting cells against glycine mischarging by AlaRS. Acts via tRNA-based rather than protein-based catalysis; rejects L-amino acids rather than detecting D-amino acids in the active site. By recycling D-aminoacyl-tRNA to D-amino acids and free tRNA molecules, this enzyme counteracts the toxicity associated with the formation of D-aminoacyl-tRNA entities in vivo and helps enforce protein L-homochirality.</text>
</comment>
<evidence type="ECO:0000256" key="1">
    <source>
        <dbReference type="ARBA" id="ARBA00009673"/>
    </source>
</evidence>
<gene>
    <name evidence="3" type="primary">dtd</name>
    <name evidence="4" type="ORF">DCR58_04460</name>
</gene>
<dbReference type="HAMAP" id="MF_00518">
    <property type="entry name" value="Deacylase_Dtd"/>
    <property type="match status" value="1"/>
</dbReference>
<dbReference type="EC" id="3.1.1.-" evidence="3"/>
<dbReference type="EC" id="3.1.1.96" evidence="3"/>
<comment type="subcellular location">
    <subcellularLocation>
        <location evidence="3">Cytoplasm</location>
    </subcellularLocation>
</comment>
<dbReference type="STRING" id="314276.OS145_09043"/>
<accession>A0A348WNB1</accession>
<dbReference type="GO" id="GO:0106026">
    <property type="term" value="F:Gly-tRNA(Ala) deacylase activity"/>
    <property type="evidence" value="ECO:0007669"/>
    <property type="project" value="UniProtKB-UniRule"/>
</dbReference>
<protein>
    <recommendedName>
        <fullName evidence="3">D-aminoacyl-tRNA deacylase</fullName>
        <shortName evidence="3">DTD</shortName>
        <ecNumber evidence="3">3.1.1.96</ecNumber>
    </recommendedName>
    <alternativeName>
        <fullName evidence="3">Gly-tRNA(Ala) deacylase</fullName>
        <ecNumber evidence="3">3.1.1.-</ecNumber>
    </alternativeName>
</protein>
<keyword evidence="3" id="KW-0820">tRNA-binding</keyword>
<dbReference type="InterPro" id="IPR003732">
    <property type="entry name" value="Daa-tRNA_deacyls_DTD"/>
</dbReference>
<comment type="similarity">
    <text evidence="1 3">Belongs to the DTD family.</text>
</comment>
<organism evidence="4 5">
    <name type="scientific">Idiomarina baltica</name>
    <dbReference type="NCBI Taxonomy" id="190892"/>
    <lineage>
        <taxon>Bacteria</taxon>
        <taxon>Pseudomonadati</taxon>
        <taxon>Pseudomonadota</taxon>
        <taxon>Gammaproteobacteria</taxon>
        <taxon>Alteromonadales</taxon>
        <taxon>Idiomarinaceae</taxon>
        <taxon>Idiomarina</taxon>
    </lineage>
</organism>